<dbReference type="OrthoDB" id="135557at2"/>
<dbReference type="PANTHER" id="PTHR44688:SF16">
    <property type="entry name" value="DNA-BINDING TRANSCRIPTIONAL ACTIVATOR DEVR_DOSR"/>
    <property type="match status" value="1"/>
</dbReference>
<dbReference type="SUPFAM" id="SSF48452">
    <property type="entry name" value="TPR-like"/>
    <property type="match status" value="1"/>
</dbReference>
<dbReference type="Pfam" id="PF17874">
    <property type="entry name" value="TPR_MalT"/>
    <property type="match status" value="1"/>
</dbReference>
<dbReference type="PROSITE" id="PS00622">
    <property type="entry name" value="HTH_LUXR_1"/>
    <property type="match status" value="1"/>
</dbReference>
<evidence type="ECO:0000259" key="4">
    <source>
        <dbReference type="PROSITE" id="PS50043"/>
    </source>
</evidence>
<dbReference type="Gene3D" id="1.10.10.10">
    <property type="entry name" value="Winged helix-like DNA-binding domain superfamily/Winged helix DNA-binding domain"/>
    <property type="match status" value="1"/>
</dbReference>
<dbReference type="GO" id="GO:0003677">
    <property type="term" value="F:DNA binding"/>
    <property type="evidence" value="ECO:0007669"/>
    <property type="project" value="UniProtKB-KW"/>
</dbReference>
<dbReference type="SMART" id="SM00421">
    <property type="entry name" value="HTH_LUXR"/>
    <property type="match status" value="1"/>
</dbReference>
<dbReference type="SUPFAM" id="SSF46894">
    <property type="entry name" value="C-terminal effector domain of the bipartite response regulators"/>
    <property type="match status" value="1"/>
</dbReference>
<gene>
    <name evidence="5" type="ORF">KDA_38170</name>
</gene>
<dbReference type="Gene3D" id="3.40.50.300">
    <property type="entry name" value="P-loop containing nucleotide triphosphate hydrolases"/>
    <property type="match status" value="1"/>
</dbReference>
<dbReference type="PROSITE" id="PS50043">
    <property type="entry name" value="HTH_LUXR_2"/>
    <property type="match status" value="1"/>
</dbReference>
<dbReference type="RefSeq" id="WP_126628566.1">
    <property type="nucleotide sequence ID" value="NZ_BIFT01000001.1"/>
</dbReference>
<sequence>MAKAPLHLLIFSPQEQRYIVTNGSLVLMPEITASQENWVQWLNTISSFAFQNLAGERYTVRKERLQRGDAYWYAYRSIQGRTKKRYLGRTADLTIARLEEVSARFTLAEHDVPRSVPVHAQLQILETKLHPPRLPAILIDRPRLLDVLDNGRSQKLTLLCAPAGFGKTTLVLQWIARLKEQVNVQQDVSTVAWLALDRGDNDPARFWFSLIRACQMVHAQLGQAALAQLVQVPQWPFPPLHLEMILTLLLNDLARSDSPTVLVVEDYHLIEYARLHESMTFFIEHLPAYLHLIILTRSEPPLPLVRWRASGDLLDLQSTGLRFSVEESRLFFQQAIPQSLSSEVVNRLDRRLEGWAAGLRLIALNWQHHRSAQAIEEALSHLELGLASNQFIQEFFLHEVLASEAASLQLFLLQTSILDRLTGSLCDAVTGRRDSAEYLERVLRSGFFMEALEGDALAQVWYRYHGLWASTMRSEAAQRLGEDALRELALKASYWYAAHAMPVEAIEAALSAQAFEQAASFIAQLNASTYFSEHDTMCHWLEQLPEETLRTHPILCFLFVQARFFSDPLQLGWEQADHHLQVVEEWAQQQKNLALLSAIASLRATLRMNYGHSYLASAADYARHALQFLPIDVAQGNKTMERQPGVWIDWRIGSLIVIGGECMQEGYFEQARQHFLEAYIQRSGSGDGIFTNAIGMMLGDTCIEAGELHQAASYYQQMLVESDGPEDVLYQAAATCGLARISYEWNQIDAAWKQLEASEQLVQKTFEYYSDHLWIEEARTNVEILKVLLLHERGEKVRVQQHLSTLFVRLQAVSSPNILLLIPEVLTVQARLQIKDDDLTAAARTLDVLAGYEQSTFTLQQEALHLLHVRLRLAQGEGETVLPILEQLLTSSREKKHSRRAFEIQLLLAQTYFVLKQKKLAHQQLSLVLAQARHEGFMRLFLDEGNPLALLLRSLLPTLTEQPLRSYAQSILQAFIASRRFTTDPAKPFDALSAQEQRVLTLLVAGRSNPEIAEMLIVSVNTVKAHIKSLYRKLGVTNRVEAGEVARRDQLI</sequence>
<dbReference type="Gene3D" id="1.25.40.10">
    <property type="entry name" value="Tetratricopeptide repeat domain"/>
    <property type="match status" value="1"/>
</dbReference>
<dbReference type="InterPro" id="IPR059106">
    <property type="entry name" value="WHD_MalT"/>
</dbReference>
<evidence type="ECO:0000313" key="6">
    <source>
        <dbReference type="Proteomes" id="UP000287171"/>
    </source>
</evidence>
<comment type="caution">
    <text evidence="5">The sequence shown here is derived from an EMBL/GenBank/DDBJ whole genome shotgun (WGS) entry which is preliminary data.</text>
</comment>
<dbReference type="InterPro" id="IPR016032">
    <property type="entry name" value="Sig_transdc_resp-reg_C-effctor"/>
</dbReference>
<name>A0A402BAB9_9CHLR</name>
<dbReference type="PRINTS" id="PR00038">
    <property type="entry name" value="HTHLUXR"/>
</dbReference>
<dbReference type="Pfam" id="PF00196">
    <property type="entry name" value="GerE"/>
    <property type="match status" value="1"/>
</dbReference>
<dbReference type="AlphaFoldDB" id="A0A402BAB9"/>
<keyword evidence="3" id="KW-0804">Transcription</keyword>
<dbReference type="EMBL" id="BIFT01000001">
    <property type="protein sequence ID" value="GCE28333.1"/>
    <property type="molecule type" value="Genomic_DNA"/>
</dbReference>
<accession>A0A402BAB9</accession>
<keyword evidence="6" id="KW-1185">Reference proteome</keyword>
<dbReference type="InterPro" id="IPR036388">
    <property type="entry name" value="WH-like_DNA-bd_sf"/>
</dbReference>
<proteinExistence type="predicted"/>
<dbReference type="CDD" id="cd06170">
    <property type="entry name" value="LuxR_C_like"/>
    <property type="match status" value="1"/>
</dbReference>
<dbReference type="PANTHER" id="PTHR44688">
    <property type="entry name" value="DNA-BINDING TRANSCRIPTIONAL ACTIVATOR DEVR_DOSR"/>
    <property type="match status" value="1"/>
</dbReference>
<dbReference type="InterPro" id="IPR041617">
    <property type="entry name" value="TPR_MalT"/>
</dbReference>
<dbReference type="InterPro" id="IPR000792">
    <property type="entry name" value="Tscrpt_reg_LuxR_C"/>
</dbReference>
<protein>
    <recommendedName>
        <fullName evidence="4">HTH luxR-type domain-containing protein</fullName>
    </recommendedName>
</protein>
<organism evidence="5 6">
    <name type="scientific">Dictyobacter alpinus</name>
    <dbReference type="NCBI Taxonomy" id="2014873"/>
    <lineage>
        <taxon>Bacteria</taxon>
        <taxon>Bacillati</taxon>
        <taxon>Chloroflexota</taxon>
        <taxon>Ktedonobacteria</taxon>
        <taxon>Ktedonobacterales</taxon>
        <taxon>Dictyobacteraceae</taxon>
        <taxon>Dictyobacter</taxon>
    </lineage>
</organism>
<keyword evidence="1" id="KW-0805">Transcription regulation</keyword>
<dbReference type="Proteomes" id="UP000287171">
    <property type="component" value="Unassembled WGS sequence"/>
</dbReference>
<evidence type="ECO:0000256" key="3">
    <source>
        <dbReference type="ARBA" id="ARBA00023163"/>
    </source>
</evidence>
<keyword evidence="2" id="KW-0238">DNA-binding</keyword>
<dbReference type="Pfam" id="PF25873">
    <property type="entry name" value="WHD_MalT"/>
    <property type="match status" value="1"/>
</dbReference>
<evidence type="ECO:0000256" key="1">
    <source>
        <dbReference type="ARBA" id="ARBA00023015"/>
    </source>
</evidence>
<reference evidence="6" key="1">
    <citation type="submission" date="2018-12" db="EMBL/GenBank/DDBJ databases">
        <title>Tengunoibacter tsumagoiensis gen. nov., sp. nov., Dictyobacter kobayashii sp. nov., D. alpinus sp. nov., and D. joshuensis sp. nov. and description of Dictyobacteraceae fam. nov. within the order Ktedonobacterales isolated from Tengu-no-mugimeshi.</title>
        <authorList>
            <person name="Wang C.M."/>
            <person name="Zheng Y."/>
            <person name="Sakai Y."/>
            <person name="Toyoda A."/>
            <person name="Minakuchi Y."/>
            <person name="Abe K."/>
            <person name="Yokota A."/>
            <person name="Yabe S."/>
        </authorList>
    </citation>
    <scope>NUCLEOTIDE SEQUENCE [LARGE SCALE GENOMIC DNA]</scope>
    <source>
        <strain evidence="6">Uno16</strain>
    </source>
</reference>
<dbReference type="InterPro" id="IPR027417">
    <property type="entry name" value="P-loop_NTPase"/>
</dbReference>
<evidence type="ECO:0000256" key="2">
    <source>
        <dbReference type="ARBA" id="ARBA00023125"/>
    </source>
</evidence>
<dbReference type="SUPFAM" id="SSF52540">
    <property type="entry name" value="P-loop containing nucleoside triphosphate hydrolases"/>
    <property type="match status" value="1"/>
</dbReference>
<dbReference type="InterPro" id="IPR011990">
    <property type="entry name" value="TPR-like_helical_dom_sf"/>
</dbReference>
<feature type="domain" description="HTH luxR-type" evidence="4">
    <location>
        <begin position="985"/>
        <end position="1050"/>
    </location>
</feature>
<dbReference type="GO" id="GO:0006355">
    <property type="term" value="P:regulation of DNA-templated transcription"/>
    <property type="evidence" value="ECO:0007669"/>
    <property type="project" value="InterPro"/>
</dbReference>
<evidence type="ECO:0000313" key="5">
    <source>
        <dbReference type="EMBL" id="GCE28333.1"/>
    </source>
</evidence>